<protein>
    <submittedName>
        <fullName evidence="1">Uncharacterized protein</fullName>
    </submittedName>
</protein>
<dbReference type="AlphaFoldDB" id="X1GYQ3"/>
<reference evidence="1" key="1">
    <citation type="journal article" date="2014" name="Front. Microbiol.">
        <title>High frequency of phylogenetically diverse reductive dehalogenase-homologous genes in deep subseafloor sedimentary metagenomes.</title>
        <authorList>
            <person name="Kawai M."/>
            <person name="Futagami T."/>
            <person name="Toyoda A."/>
            <person name="Takaki Y."/>
            <person name="Nishi S."/>
            <person name="Hori S."/>
            <person name="Arai W."/>
            <person name="Tsubouchi T."/>
            <person name="Morono Y."/>
            <person name="Uchiyama I."/>
            <person name="Ito T."/>
            <person name="Fujiyama A."/>
            <person name="Inagaki F."/>
            <person name="Takami H."/>
        </authorList>
    </citation>
    <scope>NUCLEOTIDE SEQUENCE</scope>
    <source>
        <strain evidence="1">Expedition CK06-06</strain>
    </source>
</reference>
<organism evidence="1">
    <name type="scientific">marine sediment metagenome</name>
    <dbReference type="NCBI Taxonomy" id="412755"/>
    <lineage>
        <taxon>unclassified sequences</taxon>
        <taxon>metagenomes</taxon>
        <taxon>ecological metagenomes</taxon>
    </lineage>
</organism>
<proteinExistence type="predicted"/>
<comment type="caution">
    <text evidence="1">The sequence shown here is derived from an EMBL/GenBank/DDBJ whole genome shotgun (WGS) entry which is preliminary data.</text>
</comment>
<sequence>VIDCVSFNPDTTTVKKINGRWKIVDGSHWLFDFDEKESEAKEALGIIKHYGMNQSCFVGRPDPSFQYMLVSGEAPTGMMPAKDCVSFNPDTTTVKKINGRWKIVDGSHWLLDFDEKESEAKEALGIIKHYGFRYLCFVARPDASFQYMRK</sequence>
<gene>
    <name evidence="1" type="ORF">S03H2_12419</name>
</gene>
<name>X1GYQ3_9ZZZZ</name>
<accession>X1GYQ3</accession>
<dbReference type="EMBL" id="BARU01006319">
    <property type="protein sequence ID" value="GAH46754.1"/>
    <property type="molecule type" value="Genomic_DNA"/>
</dbReference>
<feature type="non-terminal residue" evidence="1">
    <location>
        <position position="1"/>
    </location>
</feature>
<evidence type="ECO:0000313" key="1">
    <source>
        <dbReference type="EMBL" id="GAH46754.1"/>
    </source>
</evidence>